<sequence>MTEELFNESKKYFPGGVNSPVRAFKPYPFFVKSAGGCKITDSEENTYIDHCLAYGPLILGHANPKVVREVSNQLTIGTAYGAPTENEIKLAREVVDRIPCAEMVRFCNSGTEATMSAIRLARGFTGRDKIIKFEGAYHGAHDYVLVKGGSGAACLPDSAGIPTDTTKNTLSVPFNDEEALSEMIEKEGENIACLIMEVVMGNVGCIEPKPGFLEFVRKITEENDIILIFDEVITGFRASRGGAQQYYGVTPDLTTLGKIVGGGLPMGAFCGKREIMELIAPQGPVYQAGTFSGNPISVQAGLSTLSQLDDKFYKDLERKGNFLRGNIESIIDDEQYNIQCVGLASMFQIYLNPAEVYNYADAQKSDTESFLRYFRALLKEGVFIPPSQFECNFISSAHSMADLQDTSDAIEIALAVAFNKKNKY</sequence>
<comment type="pathway">
    <text evidence="3">Porphyrin-containing compound metabolism; protoporphyrin-IX biosynthesis; 5-aminolevulinate from L-glutamyl-tRNA(Glu): step 2/2.</text>
</comment>
<evidence type="ECO:0000256" key="1">
    <source>
        <dbReference type="ARBA" id="ARBA00001579"/>
    </source>
</evidence>
<evidence type="ECO:0000256" key="6">
    <source>
        <dbReference type="ARBA" id="ARBA00023235"/>
    </source>
</evidence>
<name>A0A0U3DPL5_9EURY</name>
<dbReference type="Gene3D" id="3.90.1150.10">
    <property type="entry name" value="Aspartate Aminotransferase, domain 1"/>
    <property type="match status" value="1"/>
</dbReference>
<dbReference type="InterPro" id="IPR015424">
    <property type="entry name" value="PyrdxlP-dep_Trfase"/>
</dbReference>
<dbReference type="PANTHER" id="PTHR43713:SF3">
    <property type="entry name" value="GLUTAMATE-1-SEMIALDEHYDE 2,1-AMINOMUTASE 1, CHLOROPLASTIC-RELATED"/>
    <property type="match status" value="1"/>
</dbReference>
<reference evidence="9 10" key="1">
    <citation type="submission" date="2015-04" db="EMBL/GenBank/DDBJ databases">
        <title>The complete genome sequence of the rumen methanogen Methanobrevibacter millerae SM9.</title>
        <authorList>
            <person name="Leahy S.C."/>
            <person name="Kelly W.J."/>
            <person name="Pacheco D.M."/>
            <person name="Li D."/>
            <person name="Altermann E."/>
            <person name="Attwood G.T."/>
        </authorList>
    </citation>
    <scope>NUCLEOTIDE SEQUENCE [LARGE SCALE GENOMIC DNA]</scope>
    <source>
        <strain evidence="9 10">SM9</strain>
    </source>
</reference>
<dbReference type="PROSITE" id="PS00600">
    <property type="entry name" value="AA_TRANSFER_CLASS_3"/>
    <property type="match status" value="1"/>
</dbReference>
<dbReference type="FunFam" id="3.40.640.10:FF:000021">
    <property type="entry name" value="Glutamate-1-semialdehyde 2,1-aminomutase"/>
    <property type="match status" value="1"/>
</dbReference>
<gene>
    <name evidence="8 9" type="primary">hemL</name>
    <name evidence="9" type="ORF">sm9_0040</name>
</gene>
<dbReference type="UniPathway" id="UPA00251">
    <property type="reaction ID" value="UER00317"/>
</dbReference>
<dbReference type="CDD" id="cd00610">
    <property type="entry name" value="OAT_like"/>
    <property type="match status" value="1"/>
</dbReference>
<dbReference type="GeneID" id="26735021"/>
<dbReference type="EC" id="5.4.3.8" evidence="8"/>
<evidence type="ECO:0000313" key="9">
    <source>
        <dbReference type="EMBL" id="ALT67850.1"/>
    </source>
</evidence>
<evidence type="ECO:0000313" key="10">
    <source>
        <dbReference type="Proteomes" id="UP000067738"/>
    </source>
</evidence>
<dbReference type="EMBL" id="CP011266">
    <property type="protein sequence ID" value="ALT67850.1"/>
    <property type="molecule type" value="Genomic_DNA"/>
</dbReference>
<dbReference type="GO" id="GO:0008483">
    <property type="term" value="F:transaminase activity"/>
    <property type="evidence" value="ECO:0007669"/>
    <property type="project" value="InterPro"/>
</dbReference>
<organism evidence="9 10">
    <name type="scientific">Methanobrevibacter millerae</name>
    <dbReference type="NCBI Taxonomy" id="230361"/>
    <lineage>
        <taxon>Archaea</taxon>
        <taxon>Methanobacteriati</taxon>
        <taxon>Methanobacteriota</taxon>
        <taxon>Methanomada group</taxon>
        <taxon>Methanobacteria</taxon>
        <taxon>Methanobacteriales</taxon>
        <taxon>Methanobacteriaceae</taxon>
        <taxon>Methanobrevibacter</taxon>
    </lineage>
</organism>
<dbReference type="PANTHER" id="PTHR43713">
    <property type="entry name" value="GLUTAMATE-1-SEMIALDEHYDE 2,1-AMINOMUTASE"/>
    <property type="match status" value="1"/>
</dbReference>
<evidence type="ECO:0000256" key="8">
    <source>
        <dbReference type="HAMAP-Rule" id="MF_00375"/>
    </source>
</evidence>
<dbReference type="Pfam" id="PF00202">
    <property type="entry name" value="Aminotran_3"/>
    <property type="match status" value="1"/>
</dbReference>
<dbReference type="GO" id="GO:0005737">
    <property type="term" value="C:cytoplasm"/>
    <property type="evidence" value="ECO:0007669"/>
    <property type="project" value="UniProtKB-SubCell"/>
</dbReference>
<protein>
    <recommendedName>
        <fullName evidence="8">Glutamate-1-semialdehyde 2,1-aminomutase</fullName>
        <shortName evidence="8">GSA</shortName>
        <ecNumber evidence="8">5.4.3.8</ecNumber>
    </recommendedName>
    <alternativeName>
        <fullName evidence="8">Glutamate-1-semialdehyde aminotransferase</fullName>
        <shortName evidence="8">GSA-AT</shortName>
    </alternativeName>
</protein>
<evidence type="ECO:0000256" key="2">
    <source>
        <dbReference type="ARBA" id="ARBA00001933"/>
    </source>
</evidence>
<comment type="cofactor">
    <cofactor evidence="2 8">
        <name>pyridoxal 5'-phosphate</name>
        <dbReference type="ChEBI" id="CHEBI:597326"/>
    </cofactor>
</comment>
<proteinExistence type="inferred from homology"/>
<dbReference type="NCBIfam" id="TIGR00713">
    <property type="entry name" value="hemL"/>
    <property type="match status" value="1"/>
</dbReference>
<dbReference type="GO" id="GO:0030170">
    <property type="term" value="F:pyridoxal phosphate binding"/>
    <property type="evidence" value="ECO:0007669"/>
    <property type="project" value="InterPro"/>
</dbReference>
<dbReference type="InterPro" id="IPR015421">
    <property type="entry name" value="PyrdxlP-dep_Trfase_major"/>
</dbReference>
<accession>A0A0U3DPL5</accession>
<dbReference type="SUPFAM" id="SSF53383">
    <property type="entry name" value="PLP-dependent transferases"/>
    <property type="match status" value="1"/>
</dbReference>
<dbReference type="InterPro" id="IPR015422">
    <property type="entry name" value="PyrdxlP-dep_Trfase_small"/>
</dbReference>
<dbReference type="HAMAP" id="MF_00375">
    <property type="entry name" value="HemL_aminotrans_3"/>
    <property type="match status" value="1"/>
</dbReference>
<dbReference type="InterPro" id="IPR004639">
    <property type="entry name" value="4pyrrol_synth_GluAld_NH2Trfase"/>
</dbReference>
<comment type="similarity">
    <text evidence="4 8">Belongs to the class-III pyridoxal-phosphate-dependent aminotransferase family. HemL subfamily.</text>
</comment>
<feature type="modified residue" description="N6-(pyridoxal phosphate)lysine" evidence="8">
    <location>
        <position position="258"/>
    </location>
</feature>
<dbReference type="AlphaFoldDB" id="A0A0U3DPL5"/>
<dbReference type="KEGG" id="mmil:sm9_0040"/>
<keyword evidence="6 8" id="KW-0413">Isomerase</keyword>
<evidence type="ECO:0000256" key="4">
    <source>
        <dbReference type="ARBA" id="ARBA00008981"/>
    </source>
</evidence>
<dbReference type="RefSeq" id="WP_058740277.1">
    <property type="nucleotide sequence ID" value="NZ_CP011266.1"/>
</dbReference>
<evidence type="ECO:0000256" key="7">
    <source>
        <dbReference type="ARBA" id="ARBA00023244"/>
    </source>
</evidence>
<dbReference type="Proteomes" id="UP000067738">
    <property type="component" value="Chromosome"/>
</dbReference>
<dbReference type="PATRIC" id="fig|230361.4.peg.40"/>
<keyword evidence="5 8" id="KW-0663">Pyridoxal phosphate</keyword>
<dbReference type="NCBIfam" id="NF000818">
    <property type="entry name" value="PRK00062.1"/>
    <property type="match status" value="1"/>
</dbReference>
<dbReference type="GO" id="GO:0006782">
    <property type="term" value="P:protoporphyrinogen IX biosynthetic process"/>
    <property type="evidence" value="ECO:0007669"/>
    <property type="project" value="UniProtKB-UniRule"/>
</dbReference>
<dbReference type="InterPro" id="IPR049704">
    <property type="entry name" value="Aminotrans_3_PPA_site"/>
</dbReference>
<dbReference type="Gene3D" id="3.40.640.10">
    <property type="entry name" value="Type I PLP-dependent aspartate aminotransferase-like (Major domain)"/>
    <property type="match status" value="1"/>
</dbReference>
<evidence type="ECO:0000256" key="5">
    <source>
        <dbReference type="ARBA" id="ARBA00022898"/>
    </source>
</evidence>
<keyword evidence="7 8" id="KW-0627">Porphyrin biosynthesis</keyword>
<dbReference type="GO" id="GO:0042286">
    <property type="term" value="F:glutamate-1-semialdehyde 2,1-aminomutase activity"/>
    <property type="evidence" value="ECO:0007669"/>
    <property type="project" value="UniProtKB-UniRule"/>
</dbReference>
<dbReference type="OrthoDB" id="6524at2157"/>
<comment type="catalytic activity">
    <reaction evidence="1 8">
        <text>(S)-4-amino-5-oxopentanoate = 5-aminolevulinate</text>
        <dbReference type="Rhea" id="RHEA:14265"/>
        <dbReference type="ChEBI" id="CHEBI:57501"/>
        <dbReference type="ChEBI" id="CHEBI:356416"/>
        <dbReference type="EC" id="5.4.3.8"/>
    </reaction>
</comment>
<keyword evidence="8" id="KW-0963">Cytoplasm</keyword>
<dbReference type="InterPro" id="IPR005814">
    <property type="entry name" value="Aminotrans_3"/>
</dbReference>
<evidence type="ECO:0000256" key="3">
    <source>
        <dbReference type="ARBA" id="ARBA00004819"/>
    </source>
</evidence>
<comment type="subcellular location">
    <subcellularLocation>
        <location evidence="8">Cytoplasm</location>
    </subcellularLocation>
</comment>
<keyword evidence="10" id="KW-1185">Reference proteome</keyword>